<dbReference type="AlphaFoldDB" id="A0A1J5PX90"/>
<comment type="caution">
    <text evidence="1">The sequence shown here is derived from an EMBL/GenBank/DDBJ whole genome shotgun (WGS) entry which is preliminary data.</text>
</comment>
<organism evidence="1">
    <name type="scientific">mine drainage metagenome</name>
    <dbReference type="NCBI Taxonomy" id="410659"/>
    <lineage>
        <taxon>unclassified sequences</taxon>
        <taxon>metagenomes</taxon>
        <taxon>ecological metagenomes</taxon>
    </lineage>
</organism>
<proteinExistence type="predicted"/>
<reference evidence="1" key="1">
    <citation type="submission" date="2016-10" db="EMBL/GenBank/DDBJ databases">
        <title>Sequence of Gallionella enrichment culture.</title>
        <authorList>
            <person name="Poehlein A."/>
            <person name="Muehling M."/>
            <person name="Daniel R."/>
        </authorList>
    </citation>
    <scope>NUCLEOTIDE SEQUENCE</scope>
</reference>
<dbReference type="EMBL" id="MLJW01001966">
    <property type="protein sequence ID" value="OIQ76102.1"/>
    <property type="molecule type" value="Genomic_DNA"/>
</dbReference>
<gene>
    <name evidence="1" type="ORF">GALL_422240</name>
</gene>
<evidence type="ECO:0000313" key="1">
    <source>
        <dbReference type="EMBL" id="OIQ76102.1"/>
    </source>
</evidence>
<sequence length="37" mass="4053">MTASPYFATNGALLSYQNGRSQPTVSKKTAPSAFSWW</sequence>
<protein>
    <submittedName>
        <fullName evidence="1">Uncharacterized protein</fullName>
    </submittedName>
</protein>
<accession>A0A1J5PX90</accession>
<name>A0A1J5PX90_9ZZZZ</name>